<feature type="compositionally biased region" description="Basic and acidic residues" evidence="1">
    <location>
        <begin position="25"/>
        <end position="34"/>
    </location>
</feature>
<evidence type="ECO:0000256" key="2">
    <source>
        <dbReference type="SAM" id="SignalP"/>
    </source>
</evidence>
<accession>A0A242CCV8</accession>
<dbReference type="EMBL" id="NGLE02000001">
    <property type="protein sequence ID" value="MEI5993576.1"/>
    <property type="molecule type" value="Genomic_DNA"/>
</dbReference>
<reference evidence="4" key="1">
    <citation type="submission" date="2017-05" db="EMBL/GenBank/DDBJ databases">
        <title>The Genome Sequence of Enterococcus sp. 4G2_DIV0659.</title>
        <authorList>
            <consortium name="The Broad Institute Genomics Platform"/>
            <consortium name="The Broad Institute Genomic Center for Infectious Diseases"/>
            <person name="Earl A."/>
            <person name="Manson A."/>
            <person name="Schwartman J."/>
            <person name="Gilmore M."/>
            <person name="Abouelleil A."/>
            <person name="Cao P."/>
            <person name="Chapman S."/>
            <person name="Cusick C."/>
            <person name="Shea T."/>
            <person name="Young S."/>
            <person name="Neafsey D."/>
            <person name="Nusbaum C."/>
            <person name="Birren B."/>
        </authorList>
    </citation>
    <scope>NUCLEOTIDE SEQUENCE [LARGE SCALE GENOMIC DNA]</scope>
    <source>
        <strain evidence="4">4G2_DIV0659</strain>
    </source>
</reference>
<keyword evidence="2" id="KW-0732">Signal</keyword>
<name>A0A242CCV8_9ENTE</name>
<feature type="chain" id="PRO_5039429845" evidence="2">
    <location>
        <begin position="23"/>
        <end position="89"/>
    </location>
</feature>
<evidence type="ECO:0000313" key="4">
    <source>
        <dbReference type="EMBL" id="OTO08041.1"/>
    </source>
</evidence>
<sequence length="89" mass="9838">MKKRSITIIALLVLIATVPLTACGNKEKEAEQKSTTKGKKFDKKEADVVSERTEVIDGQEMTIKTFNDGTEITLPKGINLDEVEMEAIN</sequence>
<dbReference type="EMBL" id="NGLE01000003">
    <property type="protein sequence ID" value="OTO08041.1"/>
    <property type="molecule type" value="Genomic_DNA"/>
</dbReference>
<keyword evidence="5" id="KW-1185">Reference proteome</keyword>
<evidence type="ECO:0000313" key="3">
    <source>
        <dbReference type="EMBL" id="MEI5993576.1"/>
    </source>
</evidence>
<reference evidence="3 5" key="2">
    <citation type="submission" date="2018-07" db="EMBL/GenBank/DDBJ databases">
        <title>The Genome Sequence of Enterococcus sp. DIV0659b.</title>
        <authorList>
            <consortium name="The Broad Institute Genomics Platform"/>
            <consortium name="The Broad Institute Genomic Center for Infectious Diseases"/>
            <person name="Earl A."/>
            <person name="Manson A."/>
            <person name="Schwartman J."/>
            <person name="Gilmore M."/>
            <person name="Abouelleil A."/>
            <person name="Cao P."/>
            <person name="Chapman S."/>
            <person name="Cusick C."/>
            <person name="Shea T."/>
            <person name="Young S."/>
            <person name="Neafsey D."/>
            <person name="Nusbaum C."/>
            <person name="Birren B."/>
        </authorList>
    </citation>
    <scope>NUCLEOTIDE SEQUENCE [LARGE SCALE GENOMIC DNA]</scope>
    <source>
        <strain evidence="3 5">4G2_DIV0659</strain>
    </source>
</reference>
<evidence type="ECO:0000313" key="5">
    <source>
        <dbReference type="Proteomes" id="UP000195139"/>
    </source>
</evidence>
<dbReference type="STRING" id="1834181.A5880_002311"/>
<organism evidence="4">
    <name type="scientific">Candidatus Enterococcus mansonii</name>
    <dbReference type="NCBI Taxonomy" id="1834181"/>
    <lineage>
        <taxon>Bacteria</taxon>
        <taxon>Bacillati</taxon>
        <taxon>Bacillota</taxon>
        <taxon>Bacilli</taxon>
        <taxon>Lactobacillales</taxon>
        <taxon>Enterococcaceae</taxon>
        <taxon>Enterococcus</taxon>
    </lineage>
</organism>
<evidence type="ECO:0000256" key="1">
    <source>
        <dbReference type="SAM" id="MobiDB-lite"/>
    </source>
</evidence>
<dbReference type="AlphaFoldDB" id="A0A242CCV8"/>
<feature type="region of interest" description="Disordered" evidence="1">
    <location>
        <begin position="25"/>
        <end position="44"/>
    </location>
</feature>
<dbReference type="Proteomes" id="UP000195139">
    <property type="component" value="Unassembled WGS sequence"/>
</dbReference>
<comment type="caution">
    <text evidence="4">The sequence shown here is derived from an EMBL/GenBank/DDBJ whole genome shotgun (WGS) entry which is preliminary data.</text>
</comment>
<protein>
    <submittedName>
        <fullName evidence="4">Uncharacterized protein</fullName>
    </submittedName>
</protein>
<dbReference type="OrthoDB" id="2197011at2"/>
<proteinExistence type="predicted"/>
<dbReference type="RefSeq" id="WP_086331182.1">
    <property type="nucleotide sequence ID" value="NZ_NGLE02000001.1"/>
</dbReference>
<gene>
    <name evidence="3" type="ORF">A5880_001123</name>
    <name evidence="4" type="ORF">A5880_002311</name>
</gene>
<feature type="signal peptide" evidence="2">
    <location>
        <begin position="1"/>
        <end position="22"/>
    </location>
</feature>